<dbReference type="PANTHER" id="PTHR14689:SF0">
    <property type="entry name" value="COILED-COIL DOMAIN-CONTAINING PROTEIN 82"/>
    <property type="match status" value="1"/>
</dbReference>
<feature type="compositionally biased region" description="Basic residues" evidence="1">
    <location>
        <begin position="160"/>
        <end position="170"/>
    </location>
</feature>
<evidence type="ECO:0000256" key="1">
    <source>
        <dbReference type="SAM" id="MobiDB-lite"/>
    </source>
</evidence>
<evidence type="ECO:0000259" key="2">
    <source>
        <dbReference type="Pfam" id="PF13926"/>
    </source>
</evidence>
<feature type="compositionally biased region" description="Acidic residues" evidence="1">
    <location>
        <begin position="136"/>
        <end position="155"/>
    </location>
</feature>
<feature type="compositionally biased region" description="Acidic residues" evidence="1">
    <location>
        <begin position="97"/>
        <end position="112"/>
    </location>
</feature>
<dbReference type="PANTHER" id="PTHR14689">
    <property type="entry name" value="PHORBOL-ESTER_DAG-TYPE DOMAIN-CONTAINING PROTEIN"/>
    <property type="match status" value="1"/>
</dbReference>
<feature type="region of interest" description="Disordered" evidence="1">
    <location>
        <begin position="426"/>
        <end position="449"/>
    </location>
</feature>
<protein>
    <recommendedName>
        <fullName evidence="2">DUF4211 domain-containing protein</fullName>
    </recommendedName>
</protein>
<comment type="caution">
    <text evidence="3">The sequence shown here is derived from an EMBL/GenBank/DDBJ whole genome shotgun (WGS) entry which is preliminary data.</text>
</comment>
<feature type="compositionally biased region" description="Acidic residues" evidence="1">
    <location>
        <begin position="296"/>
        <end position="307"/>
    </location>
</feature>
<gene>
    <name evidence="3" type="ORF">MKZ38_003440</name>
</gene>
<dbReference type="InterPro" id="IPR025451">
    <property type="entry name" value="DUF4211"/>
</dbReference>
<dbReference type="GO" id="GO:0005634">
    <property type="term" value="C:nucleus"/>
    <property type="evidence" value="ECO:0007669"/>
    <property type="project" value="TreeGrafter"/>
</dbReference>
<accession>A0AAD5WSE0</accession>
<name>A0AAD5WSE0_9PEZI</name>
<feature type="compositionally biased region" description="Basic residues" evidence="1">
    <location>
        <begin position="121"/>
        <end position="130"/>
    </location>
</feature>
<dbReference type="AlphaFoldDB" id="A0AAD5WSE0"/>
<feature type="compositionally biased region" description="Acidic residues" evidence="1">
    <location>
        <begin position="248"/>
        <end position="259"/>
    </location>
</feature>
<feature type="domain" description="DUF4211" evidence="2">
    <location>
        <begin position="299"/>
        <end position="434"/>
    </location>
</feature>
<sequence length="557" mass="63465">MPPRRRPRTRQVTIEAAMGRTKITSSQPDAAKSSPAAKATPASCGTKRSREVFTDNSDSNDDVVIRSSRSKRRTISNQVQTPSRRSSRRQSKKAEVEVEEANKDEDENEEDIITPTNSRLSGKRSRRRPTKKVESTEEEDEKEDGDDDDDDDDDIVVPPSRRRHDARRRSASSDEESGDKEQESPAPVPRSARKRNTGKRARNKQLELLQRRRKGENIDLDDISSSSEESRGRGIYDSGSELEALTEFPDEDEDGEEEQEPARPAKQARPRGRKAISSDNEEDNSAKEDARSGSEELSDFIDDDDVDPLGAPSADAEIPLEFRAAKFKGKDWFRLVILWLLHLKLKGIPEEEIFEMAWKKLDSEVEMLALSKFTSSAWKEEFARTLAARPAILSTRLPKGSGSFYPHCQACGRSAHPSTFSVRFTGNPYDPKTLEDLDNDNDDSEEEDYDAKGIPIASERREFFMGSVCHSNAEIRHQLTHWRHALMEWVSDQLVDQDQIKTRCKKIKRTKDTEKRAAMIEEMAEEWGENGTTESLYRDFKRLKEQGREQSTTLRKR</sequence>
<feature type="region of interest" description="Disordered" evidence="1">
    <location>
        <begin position="1"/>
        <end position="313"/>
    </location>
</feature>
<evidence type="ECO:0000313" key="4">
    <source>
        <dbReference type="Proteomes" id="UP001201980"/>
    </source>
</evidence>
<dbReference type="Proteomes" id="UP001201980">
    <property type="component" value="Unassembled WGS sequence"/>
</dbReference>
<feature type="compositionally biased region" description="Low complexity" evidence="1">
    <location>
        <begin position="25"/>
        <end position="43"/>
    </location>
</feature>
<feature type="compositionally biased region" description="Basic residues" evidence="1">
    <location>
        <begin position="191"/>
        <end position="203"/>
    </location>
</feature>
<dbReference type="Pfam" id="PF13926">
    <property type="entry name" value="DUF4211"/>
    <property type="match status" value="1"/>
</dbReference>
<reference evidence="3" key="1">
    <citation type="submission" date="2022-07" db="EMBL/GenBank/DDBJ databases">
        <title>Draft genome sequence of Zalerion maritima ATCC 34329, a (micro)plastics degrading marine fungus.</title>
        <authorList>
            <person name="Paco A."/>
            <person name="Goncalves M.F.M."/>
            <person name="Rocha-Santos T.A.P."/>
            <person name="Alves A."/>
        </authorList>
    </citation>
    <scope>NUCLEOTIDE SEQUENCE</scope>
    <source>
        <strain evidence="3">ATCC 34329</strain>
    </source>
</reference>
<keyword evidence="4" id="KW-1185">Reference proteome</keyword>
<evidence type="ECO:0000313" key="3">
    <source>
        <dbReference type="EMBL" id="KAJ2899039.1"/>
    </source>
</evidence>
<organism evidence="3 4">
    <name type="scientific">Zalerion maritima</name>
    <dbReference type="NCBI Taxonomy" id="339359"/>
    <lineage>
        <taxon>Eukaryota</taxon>
        <taxon>Fungi</taxon>
        <taxon>Dikarya</taxon>
        <taxon>Ascomycota</taxon>
        <taxon>Pezizomycotina</taxon>
        <taxon>Sordariomycetes</taxon>
        <taxon>Lulworthiomycetidae</taxon>
        <taxon>Lulworthiales</taxon>
        <taxon>Lulworthiaceae</taxon>
        <taxon>Zalerion</taxon>
    </lineage>
</organism>
<feature type="compositionally biased region" description="Acidic residues" evidence="1">
    <location>
        <begin position="436"/>
        <end position="449"/>
    </location>
</feature>
<feature type="compositionally biased region" description="Basic and acidic residues" evidence="1">
    <location>
        <begin position="284"/>
        <end position="294"/>
    </location>
</feature>
<proteinExistence type="predicted"/>
<dbReference type="EMBL" id="JAKWBI020000209">
    <property type="protein sequence ID" value="KAJ2899039.1"/>
    <property type="molecule type" value="Genomic_DNA"/>
</dbReference>